<keyword evidence="2 10" id="KW-0813">Transport</keyword>
<keyword evidence="4 10" id="KW-0812">Transmembrane</keyword>
<dbReference type="InterPro" id="IPR018422">
    <property type="entry name" value="Cation/H_exchanger_CPA1"/>
</dbReference>
<evidence type="ECO:0000313" key="13">
    <source>
        <dbReference type="Proteomes" id="UP000217265"/>
    </source>
</evidence>
<dbReference type="InterPro" id="IPR006153">
    <property type="entry name" value="Cation/H_exchanger_TM"/>
</dbReference>
<dbReference type="KEGG" id="vbh:CMV30_14050"/>
<dbReference type="Proteomes" id="UP000217265">
    <property type="component" value="Chromosome"/>
</dbReference>
<evidence type="ECO:0000256" key="4">
    <source>
        <dbReference type="ARBA" id="ARBA00022692"/>
    </source>
</evidence>
<comment type="function">
    <text evidence="10">Na(+)/H(+) antiporter that extrudes sodium in exchange for external protons.</text>
</comment>
<dbReference type="GO" id="GO:0098719">
    <property type="term" value="P:sodium ion import across plasma membrane"/>
    <property type="evidence" value="ECO:0007669"/>
    <property type="project" value="TreeGrafter"/>
</dbReference>
<name>A0A290Q8F1_9BACT</name>
<feature type="transmembrane region" description="Helical" evidence="10">
    <location>
        <begin position="54"/>
        <end position="71"/>
    </location>
</feature>
<protein>
    <submittedName>
        <fullName evidence="12">Na+/H+ antiporter</fullName>
    </submittedName>
</protein>
<evidence type="ECO:0000256" key="3">
    <source>
        <dbReference type="ARBA" id="ARBA00022475"/>
    </source>
</evidence>
<dbReference type="PANTHER" id="PTHR10110:SF86">
    <property type="entry name" value="SODIUM_HYDROGEN EXCHANGER 7"/>
    <property type="match status" value="1"/>
</dbReference>
<evidence type="ECO:0000256" key="9">
    <source>
        <dbReference type="ARBA" id="ARBA00023201"/>
    </source>
</evidence>
<comment type="similarity">
    <text evidence="10">Belongs to the monovalent cation:proton antiporter 1 (CPA1) transporter (TC 2.A.36) family.</text>
</comment>
<keyword evidence="9 10" id="KW-0739">Sodium transport</keyword>
<keyword evidence="6 10" id="KW-0915">Sodium</keyword>
<keyword evidence="8 10" id="KW-0472">Membrane</keyword>
<comment type="subcellular location">
    <subcellularLocation>
        <location evidence="1 10">Cell membrane</location>
        <topology evidence="1 10">Multi-pass membrane protein</topology>
    </subcellularLocation>
</comment>
<dbReference type="NCBIfam" id="TIGR00831">
    <property type="entry name" value="a_cpa1"/>
    <property type="match status" value="1"/>
</dbReference>
<evidence type="ECO:0000256" key="1">
    <source>
        <dbReference type="ARBA" id="ARBA00004651"/>
    </source>
</evidence>
<comment type="caution">
    <text evidence="10">Lacks conserved residue(s) required for the propagation of feature annotation.</text>
</comment>
<dbReference type="OrthoDB" id="9809206at2"/>
<evidence type="ECO:0000313" key="12">
    <source>
        <dbReference type="EMBL" id="ATC64995.1"/>
    </source>
</evidence>
<dbReference type="GO" id="GO:0015385">
    <property type="term" value="F:sodium:proton antiporter activity"/>
    <property type="evidence" value="ECO:0007669"/>
    <property type="project" value="InterPro"/>
</dbReference>
<dbReference type="PANTHER" id="PTHR10110">
    <property type="entry name" value="SODIUM/HYDROGEN EXCHANGER"/>
    <property type="match status" value="1"/>
</dbReference>
<organism evidence="12 13">
    <name type="scientific">Nibricoccus aquaticus</name>
    <dbReference type="NCBI Taxonomy" id="2576891"/>
    <lineage>
        <taxon>Bacteria</taxon>
        <taxon>Pseudomonadati</taxon>
        <taxon>Verrucomicrobiota</taxon>
        <taxon>Opitutia</taxon>
        <taxon>Opitutales</taxon>
        <taxon>Opitutaceae</taxon>
        <taxon>Nibricoccus</taxon>
    </lineage>
</organism>
<evidence type="ECO:0000259" key="11">
    <source>
        <dbReference type="Pfam" id="PF00999"/>
    </source>
</evidence>
<feature type="transmembrane region" description="Helical" evidence="10">
    <location>
        <begin position="83"/>
        <end position="106"/>
    </location>
</feature>
<accession>A0A290Q8F1</accession>
<evidence type="ECO:0000256" key="5">
    <source>
        <dbReference type="ARBA" id="ARBA00022989"/>
    </source>
</evidence>
<gene>
    <name evidence="12" type="ORF">CMV30_14050</name>
</gene>
<sequence length="534" mass="57496">MAGFENALVLILLLAALNIVGRRLPWPLPITYVVGASLVALWPAFPRIALDPGFFFLCFVPPLLFSDGWLMPLRDFMAAKRPILMLATGLVVLTTVLVGLTAHWLVPGLSLAMAFALGAVVSPTDAVATAAITQKLKIPARLTTILNGESLMNDATGLVAFKFALAAAIAGTFSLKAAAMDFVVLAAGGILLGLALAWLVGFLRDFLKKIARTDPFIEITISLLTPYAAYLAADALGLSSILAVVAAGLYSGWRDPLKMDVPTRQATWSVWAVVLFWLNGLAFILLGLQFPTLLATVTGQYSPAQLGLFVAAVSAVAIAARLLWIFPGAYLPFLLSKRIRSTETRPPLSNVLVAGWAGMRGTVTLAAALSIPQFAADGSPFPGRDIVVFLAFGVTAVTLLLQGTTLESLICRLGVKADDTSLREENLARLTAVEAGLKTLRQLETLSPSPEETAALGEVISEYEHRLAELTAEGETQASARLRRRSSRNYRLLALHAERAAIDDLWRRDRITDDIHRPLQQLLDHEESMLTSHS</sequence>
<feature type="transmembrane region" description="Helical" evidence="10">
    <location>
        <begin position="270"/>
        <end position="294"/>
    </location>
</feature>
<keyword evidence="10" id="KW-0050">Antiport</keyword>
<evidence type="ECO:0000256" key="8">
    <source>
        <dbReference type="ARBA" id="ARBA00023136"/>
    </source>
</evidence>
<dbReference type="EMBL" id="CP023344">
    <property type="protein sequence ID" value="ATC64995.1"/>
    <property type="molecule type" value="Genomic_DNA"/>
</dbReference>
<dbReference type="GO" id="GO:0051453">
    <property type="term" value="P:regulation of intracellular pH"/>
    <property type="evidence" value="ECO:0007669"/>
    <property type="project" value="TreeGrafter"/>
</dbReference>
<feature type="transmembrane region" description="Helical" evidence="10">
    <location>
        <begin position="351"/>
        <end position="374"/>
    </location>
</feature>
<feature type="domain" description="Cation/H+ exchanger transmembrane" evidence="11">
    <location>
        <begin position="10"/>
        <end position="408"/>
    </location>
</feature>
<keyword evidence="7 10" id="KW-0406">Ion transport</keyword>
<evidence type="ECO:0000256" key="6">
    <source>
        <dbReference type="ARBA" id="ARBA00023053"/>
    </source>
</evidence>
<dbReference type="GO" id="GO:0005886">
    <property type="term" value="C:plasma membrane"/>
    <property type="evidence" value="ECO:0007669"/>
    <property type="project" value="UniProtKB-SubCell"/>
</dbReference>
<evidence type="ECO:0000256" key="7">
    <source>
        <dbReference type="ARBA" id="ARBA00023065"/>
    </source>
</evidence>
<feature type="transmembrane region" description="Helical" evidence="10">
    <location>
        <begin position="182"/>
        <end position="203"/>
    </location>
</feature>
<evidence type="ECO:0000256" key="2">
    <source>
        <dbReference type="ARBA" id="ARBA00022448"/>
    </source>
</evidence>
<dbReference type="Pfam" id="PF00999">
    <property type="entry name" value="Na_H_Exchanger"/>
    <property type="match status" value="1"/>
</dbReference>
<dbReference type="AlphaFoldDB" id="A0A290Q8F1"/>
<feature type="transmembrane region" description="Helical" evidence="10">
    <location>
        <begin position="306"/>
        <end position="331"/>
    </location>
</feature>
<feature type="transmembrane region" description="Helical" evidence="10">
    <location>
        <begin position="155"/>
        <end position="176"/>
    </location>
</feature>
<dbReference type="Gene3D" id="6.10.140.1330">
    <property type="match status" value="1"/>
</dbReference>
<dbReference type="GO" id="GO:0015386">
    <property type="term" value="F:potassium:proton antiporter activity"/>
    <property type="evidence" value="ECO:0007669"/>
    <property type="project" value="TreeGrafter"/>
</dbReference>
<keyword evidence="3 10" id="KW-1003">Cell membrane</keyword>
<feature type="transmembrane region" description="Helical" evidence="10">
    <location>
        <begin position="224"/>
        <end position="250"/>
    </location>
</feature>
<reference evidence="12 13" key="1">
    <citation type="submission" date="2017-09" db="EMBL/GenBank/DDBJ databases">
        <title>Complete genome sequence of Verrucomicrobial strain HZ-65, isolated from freshwater.</title>
        <authorList>
            <person name="Choi A."/>
        </authorList>
    </citation>
    <scope>NUCLEOTIDE SEQUENCE [LARGE SCALE GENOMIC DNA]</scope>
    <source>
        <strain evidence="12 13">HZ-65</strain>
    </source>
</reference>
<proteinExistence type="inferred from homology"/>
<keyword evidence="5 10" id="KW-1133">Transmembrane helix</keyword>
<evidence type="ECO:0000256" key="10">
    <source>
        <dbReference type="RuleBase" id="RU366002"/>
    </source>
</evidence>
<keyword evidence="13" id="KW-1185">Reference proteome</keyword>
<dbReference type="RefSeq" id="WP_096056626.1">
    <property type="nucleotide sequence ID" value="NZ_CP023344.1"/>
</dbReference>
<dbReference type="InterPro" id="IPR004705">
    <property type="entry name" value="Cation/H_exchanger_CPA1_bac"/>
</dbReference>
<feature type="transmembrane region" description="Helical" evidence="10">
    <location>
        <begin position="386"/>
        <end position="403"/>
    </location>
</feature>